<keyword evidence="5 8" id="KW-0378">Hydrolase</keyword>
<dbReference type="GO" id="GO:0090729">
    <property type="term" value="F:toxin activity"/>
    <property type="evidence" value="ECO:0007669"/>
    <property type="project" value="UniProtKB-KW"/>
</dbReference>
<dbReference type="EC" id="3.2.2.22" evidence="3 8"/>
<dbReference type="PRINTS" id="PR00396">
    <property type="entry name" value="SHIGARICIN"/>
</dbReference>
<evidence type="ECO:0000256" key="1">
    <source>
        <dbReference type="ARBA" id="ARBA00000237"/>
    </source>
</evidence>
<evidence type="ECO:0000256" key="2">
    <source>
        <dbReference type="ARBA" id="ARBA00008544"/>
    </source>
</evidence>
<comment type="similarity">
    <text evidence="2">Belongs to the ribosome-inactivating protein family. Type 1 RIP subfamily.</text>
</comment>
<dbReference type="AlphaFoldDB" id="A0AAW1LZQ9"/>
<dbReference type="GO" id="GO:0017148">
    <property type="term" value="P:negative regulation of translation"/>
    <property type="evidence" value="ECO:0007669"/>
    <property type="project" value="UniProtKB-KW"/>
</dbReference>
<evidence type="ECO:0000256" key="3">
    <source>
        <dbReference type="ARBA" id="ARBA00012001"/>
    </source>
</evidence>
<dbReference type="EMBL" id="JBDFQZ010000003">
    <property type="protein sequence ID" value="KAK9741424.1"/>
    <property type="molecule type" value="Genomic_DNA"/>
</dbReference>
<evidence type="ECO:0000256" key="6">
    <source>
        <dbReference type="ARBA" id="ARBA00022821"/>
    </source>
</evidence>
<dbReference type="Proteomes" id="UP001443914">
    <property type="component" value="Unassembled WGS sequence"/>
</dbReference>
<dbReference type="EMBL" id="JBDFQZ010000003">
    <property type="protein sequence ID" value="KAK9741423.1"/>
    <property type="molecule type" value="Genomic_DNA"/>
</dbReference>
<comment type="catalytic activity">
    <reaction evidence="1 8">
        <text>Endohydrolysis of the N-glycosidic bond at one specific adenosine on the 28S rRNA.</text>
        <dbReference type="EC" id="3.2.2.22"/>
    </reaction>
</comment>
<keyword evidence="11" id="KW-1185">Reference proteome</keyword>
<dbReference type="InterPro" id="IPR016138">
    <property type="entry name" value="Ribosome_inactivat_prot_sub1"/>
</dbReference>
<dbReference type="SUPFAM" id="SSF56371">
    <property type="entry name" value="Ribosome inactivating proteins (RIP)"/>
    <property type="match status" value="1"/>
</dbReference>
<dbReference type="InterPro" id="IPR016139">
    <property type="entry name" value="Ribosome_inactivat_prot_sub2"/>
</dbReference>
<evidence type="ECO:0000256" key="5">
    <source>
        <dbReference type="ARBA" id="ARBA00022801"/>
    </source>
</evidence>
<evidence type="ECO:0000256" key="9">
    <source>
        <dbReference type="SAM" id="Phobius"/>
    </source>
</evidence>
<gene>
    <name evidence="10" type="ORF">RND81_03G104600</name>
</gene>
<keyword evidence="4 8" id="KW-0800">Toxin</keyword>
<evidence type="ECO:0000256" key="7">
    <source>
        <dbReference type="ARBA" id="ARBA00023193"/>
    </source>
</evidence>
<dbReference type="InterPro" id="IPR017988">
    <property type="entry name" value="Ribosome_inactivat_prot_CS"/>
</dbReference>
<keyword evidence="7 8" id="KW-0652">Protein synthesis inhibitor</keyword>
<dbReference type="Gene3D" id="4.10.470.10">
    <property type="entry name" value="Ricin (A Subunit), domain 2"/>
    <property type="match status" value="1"/>
</dbReference>
<evidence type="ECO:0000256" key="8">
    <source>
        <dbReference type="RuleBase" id="RU004915"/>
    </source>
</evidence>
<dbReference type="InterPro" id="IPR001574">
    <property type="entry name" value="Ribosome_inactivat_prot"/>
</dbReference>
<organism evidence="10 11">
    <name type="scientific">Saponaria officinalis</name>
    <name type="common">Common soapwort</name>
    <name type="synonym">Lychnis saponaria</name>
    <dbReference type="NCBI Taxonomy" id="3572"/>
    <lineage>
        <taxon>Eukaryota</taxon>
        <taxon>Viridiplantae</taxon>
        <taxon>Streptophyta</taxon>
        <taxon>Embryophyta</taxon>
        <taxon>Tracheophyta</taxon>
        <taxon>Spermatophyta</taxon>
        <taxon>Magnoliopsida</taxon>
        <taxon>eudicotyledons</taxon>
        <taxon>Gunneridae</taxon>
        <taxon>Pentapetalae</taxon>
        <taxon>Caryophyllales</taxon>
        <taxon>Caryophyllaceae</taxon>
        <taxon>Caryophylleae</taxon>
        <taxon>Saponaria</taxon>
    </lineage>
</organism>
<dbReference type="Pfam" id="PF00161">
    <property type="entry name" value="RIP"/>
    <property type="match status" value="1"/>
</dbReference>
<dbReference type="InterPro" id="IPR036041">
    <property type="entry name" value="Ribosome-inact_prot_sf"/>
</dbReference>
<evidence type="ECO:0000313" key="10">
    <source>
        <dbReference type="EMBL" id="KAK9741423.1"/>
    </source>
</evidence>
<dbReference type="InterPro" id="IPR017989">
    <property type="entry name" value="Ribosome_inactivat_1/2"/>
</dbReference>
<dbReference type="GO" id="GO:0006952">
    <property type="term" value="P:defense response"/>
    <property type="evidence" value="ECO:0007669"/>
    <property type="project" value="UniProtKB-KW"/>
</dbReference>
<protein>
    <recommendedName>
        <fullName evidence="3 8">rRNA N-glycosylase</fullName>
        <ecNumber evidence="3 8">3.2.2.22</ecNumber>
    </recommendedName>
</protein>
<keyword evidence="6 8" id="KW-0611">Plant defense</keyword>
<evidence type="ECO:0000313" key="11">
    <source>
        <dbReference type="Proteomes" id="UP001443914"/>
    </source>
</evidence>
<dbReference type="Gene3D" id="3.40.420.10">
    <property type="entry name" value="Ricin (A subunit), domain 1"/>
    <property type="match status" value="1"/>
</dbReference>
<keyword evidence="9" id="KW-0472">Membrane</keyword>
<accession>A0AAW1LZQ9</accession>
<name>A0AAW1LZQ9_SAPOF</name>
<proteinExistence type="inferred from homology"/>
<keyword evidence="9" id="KW-1133">Transmembrane helix</keyword>
<sequence>MKVLSKATWIIIMLISIIISTLVTPAIGYDTVKWKLLFGKRSTHYTTMLTSLRTNVKATTEVCRFPVTSKDPVTSKKFILVEIEGSENRTVTLAFQTSDIYFVGYSDKINNKARANFVADAKLTDEEKGAIFSGVEKDNQINLPYGESYKSMEGAAGRDRSSIDLGVKRLDDRIKNVYGLSYGAKPTKQDKMKLGEFGLTVVQMVAEAARFSAIENIVIQRGIGEKSFFPDNNMITLQKEWGKISQAIHNASPSCKKLKDKLDYPSKETVNELRPYISLLKFKN</sequence>
<evidence type="ECO:0000256" key="4">
    <source>
        <dbReference type="ARBA" id="ARBA00022656"/>
    </source>
</evidence>
<dbReference type="PROSITE" id="PS00275">
    <property type="entry name" value="SHIGA_RICIN"/>
    <property type="match status" value="1"/>
</dbReference>
<dbReference type="PANTHER" id="PTHR33453:SF34">
    <property type="entry name" value="RIBOSOME-INACTIVATING PROTEIN"/>
    <property type="match status" value="1"/>
</dbReference>
<dbReference type="GO" id="GO:0030598">
    <property type="term" value="F:rRNA N-glycosylase activity"/>
    <property type="evidence" value="ECO:0007669"/>
    <property type="project" value="UniProtKB-EC"/>
</dbReference>
<reference evidence="10 11" key="1">
    <citation type="submission" date="2024-03" db="EMBL/GenBank/DDBJ databases">
        <title>WGS assembly of Saponaria officinalis var. Norfolk2.</title>
        <authorList>
            <person name="Jenkins J."/>
            <person name="Shu S."/>
            <person name="Grimwood J."/>
            <person name="Barry K."/>
            <person name="Goodstein D."/>
            <person name="Schmutz J."/>
            <person name="Leebens-Mack J."/>
            <person name="Osbourn A."/>
        </authorList>
    </citation>
    <scope>NUCLEOTIDE SEQUENCE [LARGE SCALE GENOMIC DNA]</scope>
    <source>
        <strain evidence="11">cv. Norfolk2</strain>
        <strain evidence="10">JIC</strain>
        <tissue evidence="10">Leaf</tissue>
    </source>
</reference>
<keyword evidence="9" id="KW-0812">Transmembrane</keyword>
<comment type="caution">
    <text evidence="10">The sequence shown here is derived from an EMBL/GenBank/DDBJ whole genome shotgun (WGS) entry which is preliminary data.</text>
</comment>
<dbReference type="PANTHER" id="PTHR33453">
    <property type="match status" value="1"/>
</dbReference>
<feature type="transmembrane region" description="Helical" evidence="9">
    <location>
        <begin position="7"/>
        <end position="29"/>
    </location>
</feature>